<proteinExistence type="predicted"/>
<organism evidence="4 5">
    <name type="scientific">Paraliobacillus quinghaiensis</name>
    <dbReference type="NCBI Taxonomy" id="470815"/>
    <lineage>
        <taxon>Bacteria</taxon>
        <taxon>Bacillati</taxon>
        <taxon>Bacillota</taxon>
        <taxon>Bacilli</taxon>
        <taxon>Bacillales</taxon>
        <taxon>Bacillaceae</taxon>
        <taxon>Paraliobacillus</taxon>
    </lineage>
</organism>
<dbReference type="RefSeq" id="WP_117157273.1">
    <property type="nucleotide sequence ID" value="NZ_BMLG01000004.1"/>
</dbReference>
<comment type="caution">
    <text evidence="4">The sequence shown here is derived from an EMBL/GenBank/DDBJ whole genome shotgun (WGS) entry which is preliminary data.</text>
</comment>
<dbReference type="SMART" id="SM00086">
    <property type="entry name" value="PAC"/>
    <property type="match status" value="1"/>
</dbReference>
<dbReference type="InterPro" id="IPR000700">
    <property type="entry name" value="PAS-assoc_C"/>
</dbReference>
<evidence type="ECO:0000259" key="3">
    <source>
        <dbReference type="PROSITE" id="PS50887"/>
    </source>
</evidence>
<evidence type="ECO:0000259" key="1">
    <source>
        <dbReference type="PROSITE" id="PS50113"/>
    </source>
</evidence>
<evidence type="ECO:0000313" key="5">
    <source>
        <dbReference type="Proteomes" id="UP000618460"/>
    </source>
</evidence>
<dbReference type="InterPro" id="IPR001610">
    <property type="entry name" value="PAC"/>
</dbReference>
<reference evidence="4" key="2">
    <citation type="submission" date="2020-09" db="EMBL/GenBank/DDBJ databases">
        <authorList>
            <person name="Sun Q."/>
            <person name="Zhou Y."/>
        </authorList>
    </citation>
    <scope>NUCLEOTIDE SEQUENCE</scope>
    <source>
        <strain evidence="4">CGMCC 1.6333</strain>
    </source>
</reference>
<dbReference type="SMART" id="SM00267">
    <property type="entry name" value="GGDEF"/>
    <property type="match status" value="1"/>
</dbReference>
<evidence type="ECO:0000259" key="2">
    <source>
        <dbReference type="PROSITE" id="PS50883"/>
    </source>
</evidence>
<keyword evidence="5" id="KW-1185">Reference proteome</keyword>
<name>A0A917WSG1_9BACI</name>
<dbReference type="AlphaFoldDB" id="A0A917WSG1"/>
<dbReference type="PROSITE" id="PS50883">
    <property type="entry name" value="EAL"/>
    <property type="match status" value="1"/>
</dbReference>
<dbReference type="SUPFAM" id="SSF55073">
    <property type="entry name" value="Nucleotide cyclase"/>
    <property type="match status" value="1"/>
</dbReference>
<dbReference type="CDD" id="cd01949">
    <property type="entry name" value="GGDEF"/>
    <property type="match status" value="1"/>
</dbReference>
<dbReference type="PROSITE" id="PS50887">
    <property type="entry name" value="GGDEF"/>
    <property type="match status" value="1"/>
</dbReference>
<dbReference type="Pfam" id="PF00563">
    <property type="entry name" value="EAL"/>
    <property type="match status" value="1"/>
</dbReference>
<protein>
    <recommendedName>
        <fullName evidence="6">Diguanylate cyclase</fullName>
    </recommendedName>
</protein>
<dbReference type="Proteomes" id="UP000618460">
    <property type="component" value="Unassembled WGS sequence"/>
</dbReference>
<gene>
    <name evidence="4" type="ORF">GCM10011351_11800</name>
</gene>
<dbReference type="InterPro" id="IPR029787">
    <property type="entry name" value="Nucleotide_cyclase"/>
</dbReference>
<dbReference type="InterPro" id="IPR035919">
    <property type="entry name" value="EAL_sf"/>
</dbReference>
<dbReference type="InterPro" id="IPR035965">
    <property type="entry name" value="PAS-like_dom_sf"/>
</dbReference>
<evidence type="ECO:0008006" key="6">
    <source>
        <dbReference type="Google" id="ProtNLM"/>
    </source>
</evidence>
<accession>A0A917WSG1</accession>
<reference evidence="4" key="1">
    <citation type="journal article" date="2014" name="Int. J. Syst. Evol. Microbiol.">
        <title>Complete genome sequence of Corynebacterium casei LMG S-19264T (=DSM 44701T), isolated from a smear-ripened cheese.</title>
        <authorList>
            <consortium name="US DOE Joint Genome Institute (JGI-PGF)"/>
            <person name="Walter F."/>
            <person name="Albersmeier A."/>
            <person name="Kalinowski J."/>
            <person name="Ruckert C."/>
        </authorList>
    </citation>
    <scope>NUCLEOTIDE SEQUENCE</scope>
    <source>
        <strain evidence="4">CGMCC 1.6333</strain>
    </source>
</reference>
<dbReference type="InterPro" id="IPR000014">
    <property type="entry name" value="PAS"/>
</dbReference>
<dbReference type="SUPFAM" id="SSF55785">
    <property type="entry name" value="PYP-like sensor domain (PAS domain)"/>
    <property type="match status" value="1"/>
</dbReference>
<dbReference type="Pfam" id="PF13426">
    <property type="entry name" value="PAS_9"/>
    <property type="match status" value="1"/>
</dbReference>
<sequence>MNHSDFLHKFKSTITLPDFLDAVNSMDEVGLSIVDPTKKDLPLVYINQGFINMTGYDSKDVIGENCRFLQGVDTDQRKVNKIRDAIKQKRSASVILKNYRKNGSTFWNQFIISPAYNQCGELAYFIGLQFDVTEDIKEKEHTEKKIEKLAHFDKLTGLMNLDYFKRNIQQVIDRHEGGTILRINLKRFRNVNNSYGEAQSDGILLEVSQRLRQVCPTTPMCRSFADDFIILFPEKHPLLVEDIIELLKQKLIKPYVLQGEEIHLDYRIGISKFPEHADDVESLLTFASLAMNEAAKEITAKPYVYFNSKLSERLEERMSIEKRFPHALENNEFILHYQPKYTTEGKVVGMEALVRWLDPIVGVINPAQFISVAEETGFIVELGTWVMYEACRQNQAWQNQDLLPIPVSVNVSAIQFVHPNFVNSVEDILLKTGLDPRFLELEITESLLIDVDHIISKLQKLKALGVSISIDDFGTGYSSINYLKDFPVDTLKIDRTFVMNVPENERDAALLNSIMQLGRSLGLTILIEGVETKEQLQFFKEHGGDLIQGYYFSKPLTKFKMSQLLLTK</sequence>
<evidence type="ECO:0000313" key="4">
    <source>
        <dbReference type="EMBL" id="GGM27606.1"/>
    </source>
</evidence>
<feature type="domain" description="EAL" evidence="2">
    <location>
        <begin position="317"/>
        <end position="568"/>
    </location>
</feature>
<dbReference type="InterPro" id="IPR052155">
    <property type="entry name" value="Biofilm_reg_signaling"/>
</dbReference>
<dbReference type="CDD" id="cd01948">
    <property type="entry name" value="EAL"/>
    <property type="match status" value="1"/>
</dbReference>
<dbReference type="PANTHER" id="PTHR44757:SF2">
    <property type="entry name" value="BIOFILM ARCHITECTURE MAINTENANCE PROTEIN MBAA"/>
    <property type="match status" value="1"/>
</dbReference>
<dbReference type="Gene3D" id="3.30.70.270">
    <property type="match status" value="1"/>
</dbReference>
<dbReference type="Gene3D" id="3.30.450.20">
    <property type="entry name" value="PAS domain"/>
    <property type="match status" value="1"/>
</dbReference>
<dbReference type="Pfam" id="PF00990">
    <property type="entry name" value="GGDEF"/>
    <property type="match status" value="1"/>
</dbReference>
<dbReference type="PROSITE" id="PS50113">
    <property type="entry name" value="PAC"/>
    <property type="match status" value="1"/>
</dbReference>
<dbReference type="Gene3D" id="3.20.20.450">
    <property type="entry name" value="EAL domain"/>
    <property type="match status" value="1"/>
</dbReference>
<dbReference type="NCBIfam" id="TIGR00254">
    <property type="entry name" value="GGDEF"/>
    <property type="match status" value="1"/>
</dbReference>
<dbReference type="PANTHER" id="PTHR44757">
    <property type="entry name" value="DIGUANYLATE CYCLASE DGCP"/>
    <property type="match status" value="1"/>
</dbReference>
<feature type="domain" description="PAC" evidence="1">
    <location>
        <begin position="90"/>
        <end position="144"/>
    </location>
</feature>
<dbReference type="EMBL" id="BMLG01000004">
    <property type="protein sequence ID" value="GGM27606.1"/>
    <property type="molecule type" value="Genomic_DNA"/>
</dbReference>
<dbReference type="SMART" id="SM00052">
    <property type="entry name" value="EAL"/>
    <property type="match status" value="1"/>
</dbReference>
<dbReference type="InterPro" id="IPR000160">
    <property type="entry name" value="GGDEF_dom"/>
</dbReference>
<dbReference type="CDD" id="cd00130">
    <property type="entry name" value="PAS"/>
    <property type="match status" value="1"/>
</dbReference>
<dbReference type="SUPFAM" id="SSF141868">
    <property type="entry name" value="EAL domain-like"/>
    <property type="match status" value="1"/>
</dbReference>
<dbReference type="InterPro" id="IPR043128">
    <property type="entry name" value="Rev_trsase/Diguanyl_cyclase"/>
</dbReference>
<dbReference type="OrthoDB" id="9759607at2"/>
<dbReference type="InterPro" id="IPR001633">
    <property type="entry name" value="EAL_dom"/>
</dbReference>
<feature type="domain" description="GGDEF" evidence="3">
    <location>
        <begin position="176"/>
        <end position="308"/>
    </location>
</feature>
<dbReference type="NCBIfam" id="TIGR00229">
    <property type="entry name" value="sensory_box"/>
    <property type="match status" value="1"/>
</dbReference>